<evidence type="ECO:0000256" key="6">
    <source>
        <dbReference type="SAM" id="Phobius"/>
    </source>
</evidence>
<keyword evidence="6" id="KW-0472">Membrane</keyword>
<evidence type="ECO:0000313" key="9">
    <source>
        <dbReference type="Proteomes" id="UP001567572"/>
    </source>
</evidence>
<dbReference type="GO" id="GO:0006508">
    <property type="term" value="P:proteolysis"/>
    <property type="evidence" value="ECO:0007669"/>
    <property type="project" value="UniProtKB-KW"/>
</dbReference>
<dbReference type="PANTHER" id="PTHR42987:SF4">
    <property type="entry name" value="PROTEASE SOHB-RELATED"/>
    <property type="match status" value="1"/>
</dbReference>
<evidence type="ECO:0000256" key="4">
    <source>
        <dbReference type="ARBA" id="ARBA00022825"/>
    </source>
</evidence>
<dbReference type="InterPro" id="IPR047272">
    <property type="entry name" value="S49_SppA_C"/>
</dbReference>
<dbReference type="Pfam" id="PF01343">
    <property type="entry name" value="Peptidase_S49"/>
    <property type="match status" value="1"/>
</dbReference>
<keyword evidence="6" id="KW-0812">Transmembrane</keyword>
<keyword evidence="4" id="KW-0720">Serine protease</keyword>
<comment type="similarity">
    <text evidence="1">Belongs to the peptidase S49 family.</text>
</comment>
<evidence type="ECO:0000259" key="7">
    <source>
        <dbReference type="Pfam" id="PF01343"/>
    </source>
</evidence>
<dbReference type="PANTHER" id="PTHR42987">
    <property type="entry name" value="PEPTIDASE S49"/>
    <property type="match status" value="1"/>
</dbReference>
<dbReference type="EMBL" id="JBEDNY010000002">
    <property type="protein sequence ID" value="MEZ3163433.1"/>
    <property type="molecule type" value="Genomic_DNA"/>
</dbReference>
<evidence type="ECO:0000256" key="3">
    <source>
        <dbReference type="ARBA" id="ARBA00022801"/>
    </source>
</evidence>
<dbReference type="CDD" id="cd07023">
    <property type="entry name" value="S49_Sppa_N_C"/>
    <property type="match status" value="1"/>
</dbReference>
<dbReference type="EC" id="3.4.21.-" evidence="8"/>
<accession>A0ABD5M311</accession>
<keyword evidence="6" id="KW-1133">Transmembrane helix</keyword>
<organism evidence="8 9">
    <name type="scientific">Halorubrum miltondacostae</name>
    <dbReference type="NCBI Taxonomy" id="3076378"/>
    <lineage>
        <taxon>Archaea</taxon>
        <taxon>Methanobacteriati</taxon>
        <taxon>Methanobacteriota</taxon>
        <taxon>Stenosarchaea group</taxon>
        <taxon>Halobacteria</taxon>
        <taxon>Halobacteriales</taxon>
        <taxon>Haloferacaceae</taxon>
        <taxon>Halorubrum</taxon>
    </lineage>
</organism>
<feature type="domain" description="Peptidase S49" evidence="7">
    <location>
        <begin position="101"/>
        <end position="144"/>
    </location>
</feature>
<evidence type="ECO:0000313" key="8">
    <source>
        <dbReference type="EMBL" id="MEZ3163433.1"/>
    </source>
</evidence>
<evidence type="ECO:0000256" key="2">
    <source>
        <dbReference type="ARBA" id="ARBA00022670"/>
    </source>
</evidence>
<protein>
    <submittedName>
        <fullName evidence="8">S49 family peptidase</fullName>
        <ecNumber evidence="8">3.4.21.-</ecNumber>
    </submittedName>
</protein>
<dbReference type="InterPro" id="IPR002142">
    <property type="entry name" value="Peptidase_S49"/>
</dbReference>
<keyword evidence="2" id="KW-0645">Protease</keyword>
<dbReference type="RefSeq" id="WP_371160938.1">
    <property type="nucleotide sequence ID" value="NZ_JBEDNX010000004.1"/>
</dbReference>
<feature type="transmembrane region" description="Helical" evidence="6">
    <location>
        <begin position="12"/>
        <end position="35"/>
    </location>
</feature>
<dbReference type="AlphaFoldDB" id="A0ABD5M311"/>
<comment type="caution">
    <text evidence="8">The sequence shown here is derived from an EMBL/GenBank/DDBJ whole genome shotgun (WGS) entry which is preliminary data.</text>
</comment>
<dbReference type="InterPro" id="IPR029045">
    <property type="entry name" value="ClpP/crotonase-like_dom_sf"/>
</dbReference>
<dbReference type="SUPFAM" id="SSF52096">
    <property type="entry name" value="ClpP/crotonase"/>
    <property type="match status" value="1"/>
</dbReference>
<reference evidence="8 9" key="1">
    <citation type="submission" date="2024-06" db="EMBL/GenBank/DDBJ databases">
        <title>Halorubrum miltondacostae sp. nov., a potential PHA producer isolated from an inland solar saltern in Rio Maior, Portugal.</title>
        <authorList>
            <person name="Albuquerque L."/>
            <person name="Viver T."/>
            <person name="Barroso C."/>
            <person name="Claudino R."/>
            <person name="Galvan M."/>
            <person name="Simoes G."/>
            <person name="Lobo Da Cunha A."/>
            <person name="Egas C."/>
        </authorList>
    </citation>
    <scope>NUCLEOTIDE SEQUENCE [LARGE SCALE GENOMIC DNA]</scope>
    <source>
        <strain evidence="8 9">RMP-11</strain>
    </source>
</reference>
<dbReference type="GO" id="GO:0008236">
    <property type="term" value="F:serine-type peptidase activity"/>
    <property type="evidence" value="ECO:0007669"/>
    <property type="project" value="UniProtKB-KW"/>
</dbReference>
<feature type="compositionally biased region" description="Low complexity" evidence="5">
    <location>
        <begin position="335"/>
        <end position="348"/>
    </location>
</feature>
<feature type="region of interest" description="Disordered" evidence="5">
    <location>
        <begin position="318"/>
        <end position="358"/>
    </location>
</feature>
<sequence>MFERTRSALAWAVDSYVLFVLLGVVLGAAVAPVAVDTATGPDGTVAVVPIQGTIDGELSTEYQAMLAEARAEADAVVIVANSGGGSAAASEAMYIQTLRLRESMPVVATVDGVAASGAYFAIAPANEVYVKPSSFVGSVGVIGSLPPDVEPNDVVGTTGPRKVEGFGNREFFATLETSRNAFVGSVVEHRGDRLELTENEVATARVFGGSVAVDNGMADAIGDRRAAIRAAADRAGLDRPSVEVITPADVGGGDWTATYSLRAAYYAGGADEKRFEPIRTANTPRQGSFPTVLMAHPGAVAAGDATLVTLDSRGAVEVAPTGDDRSVGGTGSGADAGANATDANATDAGRIDAAEVAG</sequence>
<proteinExistence type="inferred from homology"/>
<keyword evidence="9" id="KW-1185">Reference proteome</keyword>
<feature type="compositionally biased region" description="Basic and acidic residues" evidence="5">
    <location>
        <begin position="349"/>
        <end position="358"/>
    </location>
</feature>
<evidence type="ECO:0000256" key="1">
    <source>
        <dbReference type="ARBA" id="ARBA00008683"/>
    </source>
</evidence>
<evidence type="ECO:0000256" key="5">
    <source>
        <dbReference type="SAM" id="MobiDB-lite"/>
    </source>
</evidence>
<gene>
    <name evidence="8" type="ORF">ABNG04_06035</name>
</gene>
<keyword evidence="3 8" id="KW-0378">Hydrolase</keyword>
<dbReference type="Gene3D" id="3.90.226.10">
    <property type="entry name" value="2-enoyl-CoA Hydratase, Chain A, domain 1"/>
    <property type="match status" value="1"/>
</dbReference>
<dbReference type="Proteomes" id="UP001567572">
    <property type="component" value="Unassembled WGS sequence"/>
</dbReference>
<name>A0ABD5M311_9EURY</name>